<feature type="region of interest" description="Disordered" evidence="1">
    <location>
        <begin position="1"/>
        <end position="22"/>
    </location>
</feature>
<dbReference type="RefSeq" id="XP_060320321.1">
    <property type="nucleotide sequence ID" value="XM_060448883.1"/>
</dbReference>
<keyword evidence="3" id="KW-1185">Reference proteome</keyword>
<evidence type="ECO:0000313" key="3">
    <source>
        <dbReference type="Proteomes" id="UP001240678"/>
    </source>
</evidence>
<gene>
    <name evidence="2" type="ORF">CCOS01_00686</name>
</gene>
<accession>A0AAJ0E6B5</accession>
<proteinExistence type="predicted"/>
<reference evidence="2 3" key="1">
    <citation type="submission" date="2016-10" db="EMBL/GenBank/DDBJ databases">
        <title>The genome sequence of Colletotrichum fioriniae PJ7.</title>
        <authorList>
            <person name="Baroncelli R."/>
        </authorList>
    </citation>
    <scope>NUCLEOTIDE SEQUENCE [LARGE SCALE GENOMIC DNA]</scope>
    <source>
        <strain evidence="2 3">IMI 309622</strain>
    </source>
</reference>
<sequence>MIHVPQRMAPDRNKDVLGTRQPHPMLPLSVDSRCSIMQYLPASLTWRAVSSLLPLTEPS</sequence>
<dbReference type="Proteomes" id="UP001240678">
    <property type="component" value="Unassembled WGS sequence"/>
</dbReference>
<evidence type="ECO:0000313" key="2">
    <source>
        <dbReference type="EMBL" id="KAK1539372.1"/>
    </source>
</evidence>
<dbReference type="EMBL" id="MOOE01000001">
    <property type="protein sequence ID" value="KAK1539372.1"/>
    <property type="molecule type" value="Genomic_DNA"/>
</dbReference>
<dbReference type="GeneID" id="85332430"/>
<name>A0AAJ0E6B5_9PEZI</name>
<protein>
    <submittedName>
        <fullName evidence="2">Uncharacterized protein</fullName>
    </submittedName>
</protein>
<evidence type="ECO:0000256" key="1">
    <source>
        <dbReference type="SAM" id="MobiDB-lite"/>
    </source>
</evidence>
<comment type="caution">
    <text evidence="2">The sequence shown here is derived from an EMBL/GenBank/DDBJ whole genome shotgun (WGS) entry which is preliminary data.</text>
</comment>
<organism evidence="2 3">
    <name type="scientific">Colletotrichum costaricense</name>
    <dbReference type="NCBI Taxonomy" id="1209916"/>
    <lineage>
        <taxon>Eukaryota</taxon>
        <taxon>Fungi</taxon>
        <taxon>Dikarya</taxon>
        <taxon>Ascomycota</taxon>
        <taxon>Pezizomycotina</taxon>
        <taxon>Sordariomycetes</taxon>
        <taxon>Hypocreomycetidae</taxon>
        <taxon>Glomerellales</taxon>
        <taxon>Glomerellaceae</taxon>
        <taxon>Colletotrichum</taxon>
        <taxon>Colletotrichum acutatum species complex</taxon>
    </lineage>
</organism>
<dbReference type="AlphaFoldDB" id="A0AAJ0E6B5"/>